<evidence type="ECO:0000313" key="1">
    <source>
        <dbReference type="EMBL" id="PIW14928.1"/>
    </source>
</evidence>
<proteinExistence type="predicted"/>
<dbReference type="Proteomes" id="UP000231019">
    <property type="component" value="Unassembled WGS sequence"/>
</dbReference>
<sequence>MGELRLGTHDRGMMDRQDLLKAQKTPLKTGLTAEEAEAFAKGHSGSEMILKRADGKYNVYSVATTEAGKAIKGSDFEDGTANISLSPKDVASLGGTKAYLRTDDGTLRTLEIAGFELDHLDQSLVRADLDLNVQDKDGIESKSKRDITGTLQGKVVVDRAMIEMALAQAEKETGLSFKLNTYSQDQKYRIDVSYGVGLGSITLKPSGTGLKVEVGGLAGGLADAADWLGKKLGYDPQQAVDNLIRKQLGSNLGLKVDSQSLTEYQLSPDLQNNPLLKEIPLSAQTSFKVEEIKLNPAQGNGFRLDSQGNLELNFKGAQVIGSTAPKGAVASTDAEGADALNLHVDAELGNDLSAKVAGELNLKVNVTQPEQAQLKARIQEFTGQQIGAGGNFELSGLKFEAETNPQGKITKFDQELGQLKFENLALEAQGVKLALNAEHGVLNGELKDNIYHLNAQDISLKGAVSTPQGTLNIRQLKLSGDLAVDPAKPDKLSFTIPQGKKISYSGSFTPAGQKESVNLQNLSLGPSQFQLDASKGSLNIGANGKTQPTISLAAITLPGAQFKNLQVTGTAQSDLNRGTLALNAQRFSLNGQMGDLNLTRLSGSGQLNWDPAKGLELKNAHVSAQGKLGDLEVKSLKGAGNVSVSPRGQVRFSSTQDLQLQTGMGLAVKGNLALDYTPGQLNVETTSKNPVVIDYVDAQQGIDLQGVSFSGRMAFDEKTGALNFSSHADRPLELKSGSISGVAVKDLSLKNGQVKVQTQGGSFVAEPLPGQSLSLNASFDGIQLKDLSSQGPVRVDPLKQSISWDQPVSASLPKQGIDQLSTQGPVEISQDAQGKVHFRSPGGTISLKMGNLDLKNFKVEGEAVLDPRTGQLSFSGLTGQNSALKLEGQLNGYPIQAESSGQLRIQPNAQGVELTGEKLKLNGLVDGFTLQSPEGASGKVQIRPDGGFDLKELNFDVSVDDVQLQNRNGLFHTTPTGFEINLSGDINTKQEKLMTFLQKFSARPELGAQAQAGIKQALSQINAHFSNFNQADIHYENMKIRFDKDFNFQGFEVVKDTKLDNAVMTLDLGRKPEKVNMGAVHWRAEAEADQQGFRVKDGEIAFGLNPDLRNFIDRSITQQLQDAGLKNVELDVLPNGQIEIKNATYEVRAKGKTGNNGTEVNIPILSSLFKKPKKVMNISAKLDITPKIENNQLVVEIDHLHLKGLLAEIINKVVDGEDKLSDQLANQLTAEHINYQRTDGESVFKLDLNDLVQKQMDPGIQITHAELSPEGQVKLNYTYQQTPPARK</sequence>
<reference evidence="1 2" key="1">
    <citation type="submission" date="2017-09" db="EMBL/GenBank/DDBJ databases">
        <title>Depth-based differentiation of microbial function through sediment-hosted aquifers and enrichment of novel symbionts in the deep terrestrial subsurface.</title>
        <authorList>
            <person name="Probst A.J."/>
            <person name="Ladd B."/>
            <person name="Jarett J.K."/>
            <person name="Geller-Mcgrath D.E."/>
            <person name="Sieber C.M."/>
            <person name="Emerson J.B."/>
            <person name="Anantharaman K."/>
            <person name="Thomas B.C."/>
            <person name="Malmstrom R."/>
            <person name="Stieglmeier M."/>
            <person name="Klingl A."/>
            <person name="Woyke T."/>
            <person name="Ryan C.M."/>
            <person name="Banfield J.F."/>
        </authorList>
    </citation>
    <scope>NUCLEOTIDE SEQUENCE [LARGE SCALE GENOMIC DNA]</scope>
    <source>
        <strain evidence="1">CG17_big_fil_post_rev_8_21_14_2_50_48_46</strain>
    </source>
</reference>
<evidence type="ECO:0000313" key="2">
    <source>
        <dbReference type="Proteomes" id="UP000231019"/>
    </source>
</evidence>
<protein>
    <submittedName>
        <fullName evidence="1">Uncharacterized protein</fullName>
    </submittedName>
</protein>
<comment type="caution">
    <text evidence="1">The sequence shown here is derived from an EMBL/GenBank/DDBJ whole genome shotgun (WGS) entry which is preliminary data.</text>
</comment>
<organism evidence="1 2">
    <name type="scientific">bacterium (Candidatus Blackallbacteria) CG17_big_fil_post_rev_8_21_14_2_50_48_46</name>
    <dbReference type="NCBI Taxonomy" id="2014261"/>
    <lineage>
        <taxon>Bacteria</taxon>
        <taxon>Candidatus Blackallbacteria</taxon>
    </lineage>
</organism>
<gene>
    <name evidence="1" type="ORF">COW36_19980</name>
</gene>
<dbReference type="EMBL" id="PFFQ01000055">
    <property type="protein sequence ID" value="PIW14928.1"/>
    <property type="molecule type" value="Genomic_DNA"/>
</dbReference>
<accession>A0A2M7FZT5</accession>
<name>A0A2M7FZT5_9BACT</name>